<dbReference type="SMART" id="SM00331">
    <property type="entry name" value="PP2C_SIG"/>
    <property type="match status" value="1"/>
</dbReference>
<dbReference type="EMBL" id="JAJEPX010000007">
    <property type="protein sequence ID" value="MCC2176244.1"/>
    <property type="molecule type" value="Genomic_DNA"/>
</dbReference>
<dbReference type="AlphaFoldDB" id="A0AAW4VTL1"/>
<dbReference type="NCBIfam" id="NF033484">
    <property type="entry name" value="Stp1_PP2C_phos"/>
    <property type="match status" value="1"/>
</dbReference>
<dbReference type="RefSeq" id="WP_118647658.1">
    <property type="nucleotide sequence ID" value="NZ_DBFOPH010000095.1"/>
</dbReference>
<evidence type="ECO:0000259" key="1">
    <source>
        <dbReference type="PROSITE" id="PS51746"/>
    </source>
</evidence>
<dbReference type="InterPro" id="IPR015655">
    <property type="entry name" value="PP2C"/>
</dbReference>
<dbReference type="SUPFAM" id="SSF81606">
    <property type="entry name" value="PP2C-like"/>
    <property type="match status" value="1"/>
</dbReference>
<dbReference type="PROSITE" id="PS51746">
    <property type="entry name" value="PPM_2"/>
    <property type="match status" value="1"/>
</dbReference>
<dbReference type="InterPro" id="IPR001932">
    <property type="entry name" value="PPM-type_phosphatase-like_dom"/>
</dbReference>
<accession>A0AAW4VTL1</accession>
<dbReference type="GeneID" id="98659526"/>
<organism evidence="2 3">
    <name type="scientific">Agathobaculum butyriciproducens</name>
    <dbReference type="NCBI Taxonomy" id="1628085"/>
    <lineage>
        <taxon>Bacteria</taxon>
        <taxon>Bacillati</taxon>
        <taxon>Bacillota</taxon>
        <taxon>Clostridia</taxon>
        <taxon>Eubacteriales</taxon>
        <taxon>Butyricicoccaceae</taxon>
        <taxon>Agathobaculum</taxon>
    </lineage>
</organism>
<dbReference type="Proteomes" id="UP001298753">
    <property type="component" value="Unassembled WGS sequence"/>
</dbReference>
<gene>
    <name evidence="2" type="ORF">LKD22_03745</name>
</gene>
<reference evidence="2 3" key="1">
    <citation type="submission" date="2021-10" db="EMBL/GenBank/DDBJ databases">
        <title>Anaerobic single-cell dispensing facilitates the cultivation of human gut bacteria.</title>
        <authorList>
            <person name="Afrizal A."/>
        </authorList>
    </citation>
    <scope>NUCLEOTIDE SEQUENCE [LARGE SCALE GENOMIC DNA]</scope>
    <source>
        <strain evidence="2 3">CLA-AA-H270</strain>
    </source>
</reference>
<feature type="domain" description="PPM-type phosphatase" evidence="1">
    <location>
        <begin position="3"/>
        <end position="244"/>
    </location>
</feature>
<dbReference type="InterPro" id="IPR036457">
    <property type="entry name" value="PPM-type-like_dom_sf"/>
</dbReference>
<sequence>MEYFGLTDKGRVRPTNQDIFQIEAREDNRTALLVVCDGMGGANAGNVASRFAAQSFIESAGDALSGTLDETARQNLLTQALKQANETVFSLAGRQPEFRGMGTTLVAALIQGDCATVINVGDSRAYRFDGEAMHQISEDHSYVEEMRRRGKITEADARTHPQKNLITRAVGVEPCVEGDLFEVRLNEKDMLLLCSDGLTGMAEDSRIAEVLANAPTLELAGDALLQLALDGGGRDNITVALFTLGKKQGA</sequence>
<dbReference type="Gene3D" id="3.60.40.10">
    <property type="entry name" value="PPM-type phosphatase domain"/>
    <property type="match status" value="1"/>
</dbReference>
<evidence type="ECO:0000313" key="3">
    <source>
        <dbReference type="Proteomes" id="UP001298753"/>
    </source>
</evidence>
<proteinExistence type="predicted"/>
<keyword evidence="3" id="KW-1185">Reference proteome</keyword>
<name>A0AAW4VTL1_9FIRM</name>
<comment type="caution">
    <text evidence="2">The sequence shown here is derived from an EMBL/GenBank/DDBJ whole genome shotgun (WGS) entry which is preliminary data.</text>
</comment>
<dbReference type="SMART" id="SM00332">
    <property type="entry name" value="PP2Cc"/>
    <property type="match status" value="1"/>
</dbReference>
<protein>
    <submittedName>
        <fullName evidence="2">Stp1/IreP family PP2C-type Ser/Thr phosphatase</fullName>
    </submittedName>
</protein>
<dbReference type="PANTHER" id="PTHR47992">
    <property type="entry name" value="PROTEIN PHOSPHATASE"/>
    <property type="match status" value="1"/>
</dbReference>
<dbReference type="GO" id="GO:0004722">
    <property type="term" value="F:protein serine/threonine phosphatase activity"/>
    <property type="evidence" value="ECO:0007669"/>
    <property type="project" value="InterPro"/>
</dbReference>
<dbReference type="Pfam" id="PF13672">
    <property type="entry name" value="PP2C_2"/>
    <property type="match status" value="1"/>
</dbReference>
<dbReference type="CDD" id="cd00143">
    <property type="entry name" value="PP2Cc"/>
    <property type="match status" value="1"/>
</dbReference>
<evidence type="ECO:0000313" key="2">
    <source>
        <dbReference type="EMBL" id="MCC2176244.1"/>
    </source>
</evidence>